<accession>A0A2T1HWA6</accession>
<sequence>MRHESDAFPRETSPMVRIGASRLPFRKNAMTNRLTLRKTGALAGAALLFSVAAEPARAESLAITYGLSLAGLPIGTAQMTGSVTRESYKLDVQAKMTGLAGLLTSGRGAGVASGVNAGGKLLPSAYALSSGGGSQVYTVRMALKSGDVAAVDIQPPLDAKVDRVPVLESHKKGVVDPVSALLFPVAGRGPLMEPAACDRTIPVFDGAGRFDVTLSYAARKDVDVPGYKGPVLVCSARYTPISGHRVSRKSTQFMADNRDMEAWLAPVEGAHALVPLKIAVRTMVGTTVIEATKVNLTKTADAGAPASPGGGARHAFAEPARP</sequence>
<evidence type="ECO:0000256" key="1">
    <source>
        <dbReference type="SAM" id="MobiDB-lite"/>
    </source>
</evidence>
<proteinExistence type="predicted"/>
<dbReference type="Pfam" id="PF11306">
    <property type="entry name" value="DUF3108"/>
    <property type="match status" value="1"/>
</dbReference>
<gene>
    <name evidence="2" type="ORF">SLNSH_05690</name>
</gene>
<evidence type="ECO:0000313" key="2">
    <source>
        <dbReference type="EMBL" id="PSC05875.1"/>
    </source>
</evidence>
<name>A0A2T1HWA6_9HYPH</name>
<dbReference type="EMBL" id="PVZS01000005">
    <property type="protein sequence ID" value="PSC05875.1"/>
    <property type="molecule type" value="Genomic_DNA"/>
</dbReference>
<organism evidence="2 3">
    <name type="scientific">Alsobacter soli</name>
    <dbReference type="NCBI Taxonomy" id="2109933"/>
    <lineage>
        <taxon>Bacteria</taxon>
        <taxon>Pseudomonadati</taxon>
        <taxon>Pseudomonadota</taxon>
        <taxon>Alphaproteobacteria</taxon>
        <taxon>Hyphomicrobiales</taxon>
        <taxon>Alsobacteraceae</taxon>
        <taxon>Alsobacter</taxon>
    </lineage>
</organism>
<dbReference type="InterPro" id="IPR021457">
    <property type="entry name" value="DUF3108"/>
</dbReference>
<reference evidence="3" key="1">
    <citation type="submission" date="2018-03" db="EMBL/GenBank/DDBJ databases">
        <authorList>
            <person name="Sun L."/>
            <person name="Liu H."/>
            <person name="Chen W."/>
            <person name="Huang K."/>
            <person name="Liu W."/>
            <person name="Gao X."/>
        </authorList>
    </citation>
    <scope>NUCLEOTIDE SEQUENCE [LARGE SCALE GENOMIC DNA]</scope>
    <source>
        <strain evidence="3">SH9</strain>
    </source>
</reference>
<protein>
    <submittedName>
        <fullName evidence="2">DUF3108 domain-containing protein</fullName>
    </submittedName>
</protein>
<comment type="caution">
    <text evidence="2">The sequence shown here is derived from an EMBL/GenBank/DDBJ whole genome shotgun (WGS) entry which is preliminary data.</text>
</comment>
<dbReference type="AlphaFoldDB" id="A0A2T1HWA6"/>
<dbReference type="Proteomes" id="UP000239772">
    <property type="component" value="Unassembled WGS sequence"/>
</dbReference>
<keyword evidence="3" id="KW-1185">Reference proteome</keyword>
<feature type="region of interest" description="Disordered" evidence="1">
    <location>
        <begin position="300"/>
        <end position="322"/>
    </location>
</feature>
<evidence type="ECO:0000313" key="3">
    <source>
        <dbReference type="Proteomes" id="UP000239772"/>
    </source>
</evidence>